<dbReference type="PROSITE" id="PS01063">
    <property type="entry name" value="SIGMA70_ECF"/>
    <property type="match status" value="1"/>
</dbReference>
<dbReference type="InterPro" id="IPR000838">
    <property type="entry name" value="RNA_pol_sigma70_ECF_CS"/>
</dbReference>
<dbReference type="PANTHER" id="PTHR43133:SF51">
    <property type="entry name" value="RNA POLYMERASE SIGMA FACTOR"/>
    <property type="match status" value="1"/>
</dbReference>
<dbReference type="EMBL" id="JACOPG010000002">
    <property type="protein sequence ID" value="MBC5685948.1"/>
    <property type="molecule type" value="Genomic_DNA"/>
</dbReference>
<dbReference type="InterPro" id="IPR036388">
    <property type="entry name" value="WH-like_DNA-bd_sf"/>
</dbReference>
<sequence length="161" mass="18914">MDTEKLYRTYFMKVYSYVMNIVKNPAAAEEITQNTFVKAMTTKSEYEGSSSPYTWLCAIAKNQCYDYFRKNGRIAEAVEPEQEAVCASDVTEDFVVRETSLSIHRILHDMEEPYKEVFELRVFGELSFAEIASIFRKTDSWARVTYHRARIKIKERLEEDE</sequence>
<dbReference type="Gene3D" id="1.10.10.10">
    <property type="entry name" value="Winged helix-like DNA-binding domain superfamily/Winged helix DNA-binding domain"/>
    <property type="match status" value="1"/>
</dbReference>
<dbReference type="NCBIfam" id="TIGR02937">
    <property type="entry name" value="sigma70-ECF"/>
    <property type="match status" value="1"/>
</dbReference>
<feature type="domain" description="RNA polymerase sigma-70 region 2" evidence="7">
    <location>
        <begin position="6"/>
        <end position="73"/>
    </location>
</feature>
<keyword evidence="5 6" id="KW-0804">Transcription</keyword>
<evidence type="ECO:0000256" key="3">
    <source>
        <dbReference type="ARBA" id="ARBA00023082"/>
    </source>
</evidence>
<keyword evidence="4 6" id="KW-0238">DNA-binding</keyword>
<comment type="caution">
    <text evidence="9">The sequence shown here is derived from an EMBL/GenBank/DDBJ whole genome shotgun (WGS) entry which is preliminary data.</text>
</comment>
<dbReference type="InterPro" id="IPR039425">
    <property type="entry name" value="RNA_pol_sigma-70-like"/>
</dbReference>
<dbReference type="Pfam" id="PF08281">
    <property type="entry name" value="Sigma70_r4_2"/>
    <property type="match status" value="1"/>
</dbReference>
<name>A0ABR7GES2_9FIRM</name>
<keyword evidence="10" id="KW-1185">Reference proteome</keyword>
<keyword evidence="2 6" id="KW-0805">Transcription regulation</keyword>
<feature type="domain" description="RNA polymerase sigma factor 70 region 4 type 2" evidence="8">
    <location>
        <begin position="101"/>
        <end position="152"/>
    </location>
</feature>
<gene>
    <name evidence="9" type="ORF">H8R94_04905</name>
</gene>
<accession>A0ABR7GES2</accession>
<keyword evidence="3 6" id="KW-0731">Sigma factor</keyword>
<evidence type="ECO:0000256" key="6">
    <source>
        <dbReference type="RuleBase" id="RU000716"/>
    </source>
</evidence>
<evidence type="ECO:0000256" key="1">
    <source>
        <dbReference type="ARBA" id="ARBA00010641"/>
    </source>
</evidence>
<dbReference type="PANTHER" id="PTHR43133">
    <property type="entry name" value="RNA POLYMERASE ECF-TYPE SIGMA FACTO"/>
    <property type="match status" value="1"/>
</dbReference>
<comment type="similarity">
    <text evidence="1 6">Belongs to the sigma-70 factor family. ECF subfamily.</text>
</comment>
<dbReference type="InterPro" id="IPR013249">
    <property type="entry name" value="RNA_pol_sigma70_r4_t2"/>
</dbReference>
<evidence type="ECO:0000256" key="2">
    <source>
        <dbReference type="ARBA" id="ARBA00023015"/>
    </source>
</evidence>
<proteinExistence type="inferred from homology"/>
<protein>
    <recommendedName>
        <fullName evidence="6">RNA polymerase sigma factor</fullName>
    </recommendedName>
</protein>
<organism evidence="9 10">
    <name type="scientific">Roseburia lenta</name>
    <dbReference type="NCBI Taxonomy" id="2763061"/>
    <lineage>
        <taxon>Bacteria</taxon>
        <taxon>Bacillati</taxon>
        <taxon>Bacillota</taxon>
        <taxon>Clostridia</taxon>
        <taxon>Lachnospirales</taxon>
        <taxon>Lachnospiraceae</taxon>
        <taxon>Roseburia</taxon>
    </lineage>
</organism>
<dbReference type="InterPro" id="IPR013324">
    <property type="entry name" value="RNA_pol_sigma_r3/r4-like"/>
</dbReference>
<dbReference type="InterPro" id="IPR013325">
    <property type="entry name" value="RNA_pol_sigma_r2"/>
</dbReference>
<dbReference type="Pfam" id="PF04542">
    <property type="entry name" value="Sigma70_r2"/>
    <property type="match status" value="1"/>
</dbReference>
<dbReference type="Proteomes" id="UP000643810">
    <property type="component" value="Unassembled WGS sequence"/>
</dbReference>
<evidence type="ECO:0000256" key="4">
    <source>
        <dbReference type="ARBA" id="ARBA00023125"/>
    </source>
</evidence>
<evidence type="ECO:0000313" key="9">
    <source>
        <dbReference type="EMBL" id="MBC5685948.1"/>
    </source>
</evidence>
<dbReference type="InterPro" id="IPR007627">
    <property type="entry name" value="RNA_pol_sigma70_r2"/>
</dbReference>
<reference evidence="9 10" key="1">
    <citation type="submission" date="2020-08" db="EMBL/GenBank/DDBJ databases">
        <title>Genome public.</title>
        <authorList>
            <person name="Liu C."/>
            <person name="Sun Q."/>
        </authorList>
    </citation>
    <scope>NUCLEOTIDE SEQUENCE [LARGE SCALE GENOMIC DNA]</scope>
    <source>
        <strain evidence="9 10">NSJ-9</strain>
    </source>
</reference>
<evidence type="ECO:0000259" key="8">
    <source>
        <dbReference type="Pfam" id="PF08281"/>
    </source>
</evidence>
<evidence type="ECO:0000313" key="10">
    <source>
        <dbReference type="Proteomes" id="UP000643810"/>
    </source>
</evidence>
<dbReference type="Gene3D" id="1.10.1740.10">
    <property type="match status" value="1"/>
</dbReference>
<dbReference type="SUPFAM" id="SSF88659">
    <property type="entry name" value="Sigma3 and sigma4 domains of RNA polymerase sigma factors"/>
    <property type="match status" value="1"/>
</dbReference>
<dbReference type="CDD" id="cd06171">
    <property type="entry name" value="Sigma70_r4"/>
    <property type="match status" value="1"/>
</dbReference>
<dbReference type="InterPro" id="IPR014284">
    <property type="entry name" value="RNA_pol_sigma-70_dom"/>
</dbReference>
<evidence type="ECO:0000256" key="5">
    <source>
        <dbReference type="ARBA" id="ARBA00023163"/>
    </source>
</evidence>
<evidence type="ECO:0000259" key="7">
    <source>
        <dbReference type="Pfam" id="PF04542"/>
    </source>
</evidence>
<dbReference type="RefSeq" id="WP_186854285.1">
    <property type="nucleotide sequence ID" value="NZ_JACOPG010000002.1"/>
</dbReference>
<dbReference type="SUPFAM" id="SSF88946">
    <property type="entry name" value="Sigma2 domain of RNA polymerase sigma factors"/>
    <property type="match status" value="1"/>
</dbReference>